<evidence type="ECO:0000259" key="1">
    <source>
        <dbReference type="Pfam" id="PF00085"/>
    </source>
</evidence>
<dbReference type="Proteomes" id="UP000317410">
    <property type="component" value="Unassembled WGS sequence"/>
</dbReference>
<gene>
    <name evidence="2" type="ORF">MLI01_21160</name>
</gene>
<dbReference type="AlphaFoldDB" id="A0A4Y4B608"/>
<dbReference type="InterPro" id="IPR013766">
    <property type="entry name" value="Thioredoxin_domain"/>
</dbReference>
<organism evidence="2 3">
    <name type="scientific">Microbacterium maritypicum</name>
    <name type="common">Microbacterium liquefaciens</name>
    <dbReference type="NCBI Taxonomy" id="33918"/>
    <lineage>
        <taxon>Bacteria</taxon>
        <taxon>Bacillati</taxon>
        <taxon>Actinomycetota</taxon>
        <taxon>Actinomycetes</taxon>
        <taxon>Micrococcales</taxon>
        <taxon>Microbacteriaceae</taxon>
        <taxon>Microbacterium</taxon>
    </lineage>
</organism>
<evidence type="ECO:0000313" key="2">
    <source>
        <dbReference type="EMBL" id="GEC75971.1"/>
    </source>
</evidence>
<proteinExistence type="predicted"/>
<name>A0A4Y4B608_MICMQ</name>
<sequence>MHLCVVRAASEEVCMELTLVSSSFCGACARTRTVLAEAARFLPEATVIEIDVAQSPDAAEELDIAFTPTVIIRDDAGAEVFRATGVPTVPQVLTAAVKALPA</sequence>
<dbReference type="Pfam" id="PF00085">
    <property type="entry name" value="Thioredoxin"/>
    <property type="match status" value="1"/>
</dbReference>
<protein>
    <recommendedName>
        <fullName evidence="1">Thioredoxin domain-containing protein</fullName>
    </recommendedName>
</protein>
<dbReference type="CDD" id="cd02947">
    <property type="entry name" value="TRX_family"/>
    <property type="match status" value="1"/>
</dbReference>
<dbReference type="InterPro" id="IPR036249">
    <property type="entry name" value="Thioredoxin-like_sf"/>
</dbReference>
<accession>A0A4Y4B608</accession>
<dbReference type="Gene3D" id="3.40.30.10">
    <property type="entry name" value="Glutaredoxin"/>
    <property type="match status" value="1"/>
</dbReference>
<reference evidence="2 3" key="1">
    <citation type="submission" date="2019-06" db="EMBL/GenBank/DDBJ databases">
        <title>Whole genome shotgun sequence of Microbacterium liquefaciens NBRC 15037.</title>
        <authorList>
            <person name="Hosoyama A."/>
            <person name="Uohara A."/>
            <person name="Ohji S."/>
            <person name="Ichikawa N."/>
        </authorList>
    </citation>
    <scope>NUCLEOTIDE SEQUENCE [LARGE SCALE GENOMIC DNA]</scope>
    <source>
        <strain evidence="2 3">NBRC 15037</strain>
    </source>
</reference>
<dbReference type="EMBL" id="BJNQ01000013">
    <property type="protein sequence ID" value="GEC75971.1"/>
    <property type="molecule type" value="Genomic_DNA"/>
</dbReference>
<comment type="caution">
    <text evidence="2">The sequence shown here is derived from an EMBL/GenBank/DDBJ whole genome shotgun (WGS) entry which is preliminary data.</text>
</comment>
<feature type="domain" description="Thioredoxin" evidence="1">
    <location>
        <begin position="21"/>
        <end position="83"/>
    </location>
</feature>
<evidence type="ECO:0000313" key="3">
    <source>
        <dbReference type="Proteomes" id="UP000317410"/>
    </source>
</evidence>
<dbReference type="SUPFAM" id="SSF52833">
    <property type="entry name" value="Thioredoxin-like"/>
    <property type="match status" value="1"/>
</dbReference>